<dbReference type="Proteomes" id="UP000006545">
    <property type="component" value="Chromosome"/>
</dbReference>
<reference evidence="3" key="1">
    <citation type="submission" date="2011-04" db="EMBL/GenBank/DDBJ databases">
        <title>The complete genome of Porphyromonas asaccharolytica DSM 20707.</title>
        <authorList>
            <person name="Lucas S."/>
            <person name="Han J."/>
            <person name="Lapidus A."/>
            <person name="Bruce D."/>
            <person name="Goodwin L."/>
            <person name="Pitluck S."/>
            <person name="Peters L."/>
            <person name="Kyrpides N."/>
            <person name="Mavromatis K."/>
            <person name="Ivanova N."/>
            <person name="Ovchinnikova G."/>
            <person name="Pagani I."/>
            <person name="Lu M."/>
            <person name="Detter J.C."/>
            <person name="Tapia R."/>
            <person name="Han C."/>
            <person name="Land M."/>
            <person name="Hauser L."/>
            <person name="Markowitz V."/>
            <person name="Cheng J.-F."/>
            <person name="Hugenholtz P."/>
            <person name="Woyke T."/>
            <person name="Wu D."/>
            <person name="Gronow S."/>
            <person name="Wellnitz S."/>
            <person name="Brambilla E."/>
            <person name="Klenk H.-P."/>
            <person name="Eisen J.A."/>
        </authorList>
    </citation>
    <scope>NUCLEOTIDE SEQUENCE [LARGE SCALE GENOMIC DNA]</scope>
    <source>
        <strain evidence="3">ATCC 25260 / DSM 20707 / VPI 4198</strain>
    </source>
</reference>
<accession>F4KLN1</accession>
<gene>
    <name evidence="2" type="ordered locus">Poras_0184</name>
</gene>
<keyword evidence="3" id="KW-1185">Reference proteome</keyword>
<dbReference type="HOGENOM" id="CLU_1208907_0_0_10"/>
<evidence type="ECO:0000313" key="3">
    <source>
        <dbReference type="Proteomes" id="UP000006545"/>
    </source>
</evidence>
<evidence type="ECO:0000256" key="1">
    <source>
        <dbReference type="ARBA" id="ARBA00022729"/>
    </source>
</evidence>
<dbReference type="AlphaFoldDB" id="F4KLN1"/>
<dbReference type="Gene3D" id="2.50.20.10">
    <property type="entry name" value="Lipoprotein localisation LolA/LolB/LppX"/>
    <property type="match status" value="1"/>
</dbReference>
<dbReference type="SUPFAM" id="SSF89392">
    <property type="entry name" value="Prokaryotic lipoproteins and lipoprotein localization factors"/>
    <property type="match status" value="1"/>
</dbReference>
<dbReference type="EMBL" id="CP002689">
    <property type="protein sequence ID" value="AEE12138.1"/>
    <property type="molecule type" value="Genomic_DNA"/>
</dbReference>
<dbReference type="InterPro" id="IPR029046">
    <property type="entry name" value="LolA/LolB/LppX"/>
</dbReference>
<dbReference type="InterPro" id="IPR004564">
    <property type="entry name" value="OM_lipoprot_carrier_LolA-like"/>
</dbReference>
<evidence type="ECO:0000313" key="2">
    <source>
        <dbReference type="EMBL" id="AEE12138.1"/>
    </source>
</evidence>
<dbReference type="KEGG" id="pah:Poras_0184"/>
<dbReference type="Pfam" id="PF03548">
    <property type="entry name" value="LolA"/>
    <property type="match status" value="1"/>
</dbReference>
<sequence>MRPNHSLPYQRYSVRFATHLLGSLLALFLCGTFAIAPLHGQRKAVFDLNKALQQFEQQVKKGVAITFTLTSQGSKPQEGYTWLYGRRFMLSMPGMEVAFDGSTLRIINQSERTYTLMTPSEQDLTAMNPLAYIQKTSQRYRITERKSPRGTVIYRFVPTQDTNVLAGVKYYEVTFDQQSQAPKRVDLYFDLGEQVSYTIHKIQPKEHITSQSFTFAPQEYKSLEVVDLR</sequence>
<protein>
    <recommendedName>
        <fullName evidence="4">Outer membrane lipoprotein carrier protein LolA</fullName>
    </recommendedName>
</protein>
<proteinExistence type="predicted"/>
<keyword evidence="1" id="KW-0732">Signal</keyword>
<dbReference type="RefSeq" id="WP_013759828.1">
    <property type="nucleotide sequence ID" value="NC_015501.1"/>
</dbReference>
<name>F4KLN1_PORAD</name>
<organism evidence="2 3">
    <name type="scientific">Porphyromonas asaccharolytica (strain ATCC 25260 / DSM 20707 / BCRC 10618 / CCUG 7834 / JCM 6326 / LMG 13178 / VPI 4198 / B440)</name>
    <name type="common">Bacteroides asaccharolyticus</name>
    <dbReference type="NCBI Taxonomy" id="879243"/>
    <lineage>
        <taxon>Bacteria</taxon>
        <taxon>Pseudomonadati</taxon>
        <taxon>Bacteroidota</taxon>
        <taxon>Bacteroidia</taxon>
        <taxon>Bacteroidales</taxon>
        <taxon>Porphyromonadaceae</taxon>
        <taxon>Porphyromonas</taxon>
    </lineage>
</organism>
<dbReference type="OrthoDB" id="1013897at2"/>
<dbReference type="STRING" id="879243.Poras_0184"/>
<evidence type="ECO:0008006" key="4">
    <source>
        <dbReference type="Google" id="ProtNLM"/>
    </source>
</evidence>